<comment type="caution">
    <text evidence="1">The sequence shown here is derived from an EMBL/GenBank/DDBJ whole genome shotgun (WGS) entry which is preliminary data.</text>
</comment>
<gene>
    <name evidence="1" type="ORF">BDM02DRAFT_3125342</name>
</gene>
<dbReference type="Proteomes" id="UP000886501">
    <property type="component" value="Unassembled WGS sequence"/>
</dbReference>
<keyword evidence="2" id="KW-1185">Reference proteome</keyword>
<name>A0ACB6ZWG0_THEGA</name>
<protein>
    <submittedName>
        <fullName evidence="1">Uncharacterized protein</fullName>
    </submittedName>
</protein>
<accession>A0ACB6ZWG0</accession>
<sequence length="169" mass="19083">MTRKALPDPSDSVSGYPTLTRATAWVLVQCYHRSSEQSSASSLYYNKCHYTVSWVTIQLYLPPLTETPKVMANMVTFDPFTLRNTRASSHSPTIMLGGTTMTQHQAVATAPNTTLTVAQESLSRVTGDLFLDWDICITRKVRTKEFARLTERYRPKETPFQMPGSVREI</sequence>
<reference evidence="1" key="1">
    <citation type="submission" date="2019-10" db="EMBL/GenBank/DDBJ databases">
        <authorList>
            <consortium name="DOE Joint Genome Institute"/>
            <person name="Kuo A."/>
            <person name="Miyauchi S."/>
            <person name="Kiss E."/>
            <person name="Drula E."/>
            <person name="Kohler A."/>
            <person name="Sanchez-Garcia M."/>
            <person name="Andreopoulos B."/>
            <person name="Barry K.W."/>
            <person name="Bonito G."/>
            <person name="Buee M."/>
            <person name="Carver A."/>
            <person name="Chen C."/>
            <person name="Cichocki N."/>
            <person name="Clum A."/>
            <person name="Culley D."/>
            <person name="Crous P.W."/>
            <person name="Fauchery L."/>
            <person name="Girlanda M."/>
            <person name="Hayes R."/>
            <person name="Keri Z."/>
            <person name="Labutti K."/>
            <person name="Lipzen A."/>
            <person name="Lombard V."/>
            <person name="Magnuson J."/>
            <person name="Maillard F."/>
            <person name="Morin E."/>
            <person name="Murat C."/>
            <person name="Nolan M."/>
            <person name="Ohm R."/>
            <person name="Pangilinan J."/>
            <person name="Pereira M."/>
            <person name="Perotto S."/>
            <person name="Peter M."/>
            <person name="Riley R."/>
            <person name="Sitrit Y."/>
            <person name="Stielow B."/>
            <person name="Szollosi G."/>
            <person name="Zifcakova L."/>
            <person name="Stursova M."/>
            <person name="Spatafora J.W."/>
            <person name="Tedersoo L."/>
            <person name="Vaario L.-M."/>
            <person name="Yamada A."/>
            <person name="Yan M."/>
            <person name="Wang P."/>
            <person name="Xu J."/>
            <person name="Bruns T."/>
            <person name="Baldrian P."/>
            <person name="Vilgalys R."/>
            <person name="Henrissat B."/>
            <person name="Grigoriev I.V."/>
            <person name="Hibbett D."/>
            <person name="Nagy L.G."/>
            <person name="Martin F.M."/>
        </authorList>
    </citation>
    <scope>NUCLEOTIDE SEQUENCE</scope>
    <source>
        <strain evidence="1">P2</strain>
    </source>
</reference>
<evidence type="ECO:0000313" key="2">
    <source>
        <dbReference type="Proteomes" id="UP000886501"/>
    </source>
</evidence>
<dbReference type="EMBL" id="MU117962">
    <property type="protein sequence ID" value="KAF9653887.1"/>
    <property type="molecule type" value="Genomic_DNA"/>
</dbReference>
<proteinExistence type="predicted"/>
<evidence type="ECO:0000313" key="1">
    <source>
        <dbReference type="EMBL" id="KAF9653887.1"/>
    </source>
</evidence>
<organism evidence="1 2">
    <name type="scientific">Thelephora ganbajun</name>
    <name type="common">Ganba fungus</name>
    <dbReference type="NCBI Taxonomy" id="370292"/>
    <lineage>
        <taxon>Eukaryota</taxon>
        <taxon>Fungi</taxon>
        <taxon>Dikarya</taxon>
        <taxon>Basidiomycota</taxon>
        <taxon>Agaricomycotina</taxon>
        <taxon>Agaricomycetes</taxon>
        <taxon>Thelephorales</taxon>
        <taxon>Thelephoraceae</taxon>
        <taxon>Thelephora</taxon>
    </lineage>
</organism>
<reference evidence="1" key="2">
    <citation type="journal article" date="2020" name="Nat. Commun.">
        <title>Large-scale genome sequencing of mycorrhizal fungi provides insights into the early evolution of symbiotic traits.</title>
        <authorList>
            <person name="Miyauchi S."/>
            <person name="Kiss E."/>
            <person name="Kuo A."/>
            <person name="Drula E."/>
            <person name="Kohler A."/>
            <person name="Sanchez-Garcia M."/>
            <person name="Morin E."/>
            <person name="Andreopoulos B."/>
            <person name="Barry K.W."/>
            <person name="Bonito G."/>
            <person name="Buee M."/>
            <person name="Carver A."/>
            <person name="Chen C."/>
            <person name="Cichocki N."/>
            <person name="Clum A."/>
            <person name="Culley D."/>
            <person name="Crous P.W."/>
            <person name="Fauchery L."/>
            <person name="Girlanda M."/>
            <person name="Hayes R.D."/>
            <person name="Keri Z."/>
            <person name="LaButti K."/>
            <person name="Lipzen A."/>
            <person name="Lombard V."/>
            <person name="Magnuson J."/>
            <person name="Maillard F."/>
            <person name="Murat C."/>
            <person name="Nolan M."/>
            <person name="Ohm R.A."/>
            <person name="Pangilinan J."/>
            <person name="Pereira M.F."/>
            <person name="Perotto S."/>
            <person name="Peter M."/>
            <person name="Pfister S."/>
            <person name="Riley R."/>
            <person name="Sitrit Y."/>
            <person name="Stielow J.B."/>
            <person name="Szollosi G."/>
            <person name="Zifcakova L."/>
            <person name="Stursova M."/>
            <person name="Spatafora J.W."/>
            <person name="Tedersoo L."/>
            <person name="Vaario L.M."/>
            <person name="Yamada A."/>
            <person name="Yan M."/>
            <person name="Wang P."/>
            <person name="Xu J."/>
            <person name="Bruns T."/>
            <person name="Baldrian P."/>
            <person name="Vilgalys R."/>
            <person name="Dunand C."/>
            <person name="Henrissat B."/>
            <person name="Grigoriev I.V."/>
            <person name="Hibbett D."/>
            <person name="Nagy L.G."/>
            <person name="Martin F.M."/>
        </authorList>
    </citation>
    <scope>NUCLEOTIDE SEQUENCE</scope>
    <source>
        <strain evidence="1">P2</strain>
    </source>
</reference>